<dbReference type="EMBL" id="JBHRSQ010000040">
    <property type="protein sequence ID" value="MFC2993592.1"/>
    <property type="molecule type" value="Genomic_DNA"/>
</dbReference>
<dbReference type="InterPro" id="IPR008201">
    <property type="entry name" value="HepT-like"/>
</dbReference>
<dbReference type="InterPro" id="IPR052379">
    <property type="entry name" value="Type_VII_TA_RNase"/>
</dbReference>
<comment type="caution">
    <text evidence="5">The sequence shown here is derived from an EMBL/GenBank/DDBJ whole genome shotgun (WGS) entry which is preliminary data.</text>
</comment>
<comment type="similarity">
    <text evidence="4">Belongs to the HepT RNase toxin family.</text>
</comment>
<evidence type="ECO:0000256" key="4">
    <source>
        <dbReference type="ARBA" id="ARBA00024207"/>
    </source>
</evidence>
<dbReference type="PANTHER" id="PTHR33397:SF5">
    <property type="entry name" value="RNASE YUTE-RELATED"/>
    <property type="match status" value="1"/>
</dbReference>
<dbReference type="Gene3D" id="1.20.120.580">
    <property type="entry name" value="bsu32300-like"/>
    <property type="match status" value="1"/>
</dbReference>
<gene>
    <name evidence="5" type="ORF">ACFODV_16350</name>
</gene>
<proteinExistence type="inferred from homology"/>
<dbReference type="NCBIfam" id="NF047751">
    <property type="entry name" value="HepT_toxin"/>
    <property type="match status" value="1"/>
</dbReference>
<protein>
    <submittedName>
        <fullName evidence="5">DUF86 domain-containing protein</fullName>
    </submittedName>
</protein>
<evidence type="ECO:0000256" key="2">
    <source>
        <dbReference type="ARBA" id="ARBA00022722"/>
    </source>
</evidence>
<reference evidence="6" key="1">
    <citation type="journal article" date="2019" name="Int. J. Syst. Evol. Microbiol.">
        <title>The Global Catalogue of Microorganisms (GCM) 10K type strain sequencing project: providing services to taxonomists for standard genome sequencing and annotation.</title>
        <authorList>
            <consortium name="The Broad Institute Genomics Platform"/>
            <consortium name="The Broad Institute Genome Sequencing Center for Infectious Disease"/>
            <person name="Wu L."/>
            <person name="Ma J."/>
        </authorList>
    </citation>
    <scope>NUCLEOTIDE SEQUENCE [LARGE SCALE GENOMIC DNA]</scope>
    <source>
        <strain evidence="6">KCTC 52660</strain>
    </source>
</reference>
<evidence type="ECO:0000313" key="6">
    <source>
        <dbReference type="Proteomes" id="UP001595386"/>
    </source>
</evidence>
<evidence type="ECO:0000256" key="1">
    <source>
        <dbReference type="ARBA" id="ARBA00022649"/>
    </source>
</evidence>
<dbReference type="InterPro" id="IPR037038">
    <property type="entry name" value="HepT-like_sf"/>
</dbReference>
<sequence length="143" mass="15979">MEAEYIDAMREHFATLAEELELLHQAAMQQQGLNALLHRAAERNLQLLTEGCIGIAKQRLKSLGIVVPSDARKAFEKLRSLGHDTSSIPWNKVVGLRNALVHGYLNLDDTIVEGIIHRREYQQLLDFAEAQIGDPPQSDCSPP</sequence>
<keyword evidence="3" id="KW-0378">Hydrolase</keyword>
<keyword evidence="6" id="KW-1185">Reference proteome</keyword>
<dbReference type="Proteomes" id="UP001595386">
    <property type="component" value="Unassembled WGS sequence"/>
</dbReference>
<keyword evidence="2" id="KW-0540">Nuclease</keyword>
<keyword evidence="1" id="KW-1277">Toxin-antitoxin system</keyword>
<dbReference type="Pfam" id="PF01934">
    <property type="entry name" value="HepT-like"/>
    <property type="match status" value="1"/>
</dbReference>
<dbReference type="RefSeq" id="WP_379761348.1">
    <property type="nucleotide sequence ID" value="NZ_JBHRSQ010000040.1"/>
</dbReference>
<organism evidence="5 6">
    <name type="scientific">Halomonas tibetensis</name>
    <dbReference type="NCBI Taxonomy" id="2259590"/>
    <lineage>
        <taxon>Bacteria</taxon>
        <taxon>Pseudomonadati</taxon>
        <taxon>Pseudomonadota</taxon>
        <taxon>Gammaproteobacteria</taxon>
        <taxon>Oceanospirillales</taxon>
        <taxon>Halomonadaceae</taxon>
        <taxon>Halomonas</taxon>
    </lineage>
</organism>
<accession>A0ABV7B803</accession>
<evidence type="ECO:0000313" key="5">
    <source>
        <dbReference type="EMBL" id="MFC2993592.1"/>
    </source>
</evidence>
<name>A0ABV7B803_9GAMM</name>
<evidence type="ECO:0000256" key="3">
    <source>
        <dbReference type="ARBA" id="ARBA00022801"/>
    </source>
</evidence>
<dbReference type="PANTHER" id="PTHR33397">
    <property type="entry name" value="UPF0331 PROTEIN YUTE"/>
    <property type="match status" value="1"/>
</dbReference>